<keyword evidence="2" id="KW-1185">Reference proteome</keyword>
<sequence length="100" mass="11094">MNSIHYNMQDPIAPNRKETPIQGHAFVSSIWQMVEVGDVDDISKDCVGRQYIYRHCEQRTLLVACDDITLLAQAEPCYPHGLNTVLPAHAGSNCHTASAD</sequence>
<evidence type="ECO:0000313" key="2">
    <source>
        <dbReference type="Proteomes" id="UP001497453"/>
    </source>
</evidence>
<name>A0ABP1DPE1_9APHY</name>
<evidence type="ECO:0000313" key="1">
    <source>
        <dbReference type="EMBL" id="CAL1709027.1"/>
    </source>
</evidence>
<protein>
    <submittedName>
        <fullName evidence="1">Uncharacterized protein</fullName>
    </submittedName>
</protein>
<dbReference type="EMBL" id="OZ037948">
    <property type="protein sequence ID" value="CAL1709027.1"/>
    <property type="molecule type" value="Genomic_DNA"/>
</dbReference>
<dbReference type="Proteomes" id="UP001497453">
    <property type="component" value="Chromosome 5"/>
</dbReference>
<reference evidence="2" key="1">
    <citation type="submission" date="2024-04" db="EMBL/GenBank/DDBJ databases">
        <authorList>
            <person name="Shaw F."/>
            <person name="Minotto A."/>
        </authorList>
    </citation>
    <scope>NUCLEOTIDE SEQUENCE [LARGE SCALE GENOMIC DNA]</scope>
</reference>
<proteinExistence type="predicted"/>
<accession>A0ABP1DPE1</accession>
<gene>
    <name evidence="1" type="ORF">GFSPODELE1_LOCUS7152</name>
</gene>
<organism evidence="1 2">
    <name type="scientific">Somion occarium</name>
    <dbReference type="NCBI Taxonomy" id="3059160"/>
    <lineage>
        <taxon>Eukaryota</taxon>
        <taxon>Fungi</taxon>
        <taxon>Dikarya</taxon>
        <taxon>Basidiomycota</taxon>
        <taxon>Agaricomycotina</taxon>
        <taxon>Agaricomycetes</taxon>
        <taxon>Polyporales</taxon>
        <taxon>Cerrenaceae</taxon>
        <taxon>Somion</taxon>
    </lineage>
</organism>